<dbReference type="AlphaFoldDB" id="A0A5L4MPG5"/>
<organism evidence="1 2">
    <name type="scientific">Campylobacter lari</name>
    <dbReference type="NCBI Taxonomy" id="201"/>
    <lineage>
        <taxon>Bacteria</taxon>
        <taxon>Pseudomonadati</taxon>
        <taxon>Campylobacterota</taxon>
        <taxon>Epsilonproteobacteria</taxon>
        <taxon>Campylobacterales</taxon>
        <taxon>Campylobacteraceae</taxon>
        <taxon>Campylobacter</taxon>
    </lineage>
</organism>
<accession>A0A5L4MPG5</accession>
<evidence type="ECO:0000313" key="2">
    <source>
        <dbReference type="Proteomes" id="UP000471322"/>
    </source>
</evidence>
<name>A0A5L4MPG5_CAMLA</name>
<dbReference type="RefSeq" id="WP_220523849.1">
    <property type="nucleotide sequence ID" value="NZ_JAEARY010000055.1"/>
</dbReference>
<dbReference type="InterPro" id="IPR036412">
    <property type="entry name" value="HAD-like_sf"/>
</dbReference>
<comment type="caution">
    <text evidence="1">The sequence shown here is derived from an EMBL/GenBank/DDBJ whole genome shotgun (WGS) entry which is preliminary data.</text>
</comment>
<reference evidence="1 2" key="1">
    <citation type="submission" date="2019-11" db="EMBL/GenBank/DDBJ databases">
        <authorList>
            <consortium name="PulseNet: The National Subtyping Network for Foodborne Disease Surveillance"/>
            <person name="Tarr C.L."/>
            <person name="Trees E."/>
            <person name="Katz L.S."/>
            <person name="Carleton-Romer H.A."/>
            <person name="Stroika S."/>
            <person name="Kucerova Z."/>
            <person name="Roache K.F."/>
            <person name="Sabol A.L."/>
            <person name="Besser J."/>
            <person name="Gerner-Smidt P."/>
        </authorList>
    </citation>
    <scope>NUCLEOTIDE SEQUENCE [LARGE SCALE GENOMIC DNA]</scope>
    <source>
        <strain evidence="1 2">PNUSAC013627</strain>
    </source>
</reference>
<proteinExistence type="predicted"/>
<dbReference type="InterPro" id="IPR010033">
    <property type="entry name" value="HAD_SF_ppase_IIIC"/>
</dbReference>
<dbReference type="EMBL" id="AANNSE010000007">
    <property type="protein sequence ID" value="EDP6815135.1"/>
    <property type="molecule type" value="Genomic_DNA"/>
</dbReference>
<dbReference type="NCBIfam" id="TIGR01686">
    <property type="entry name" value="FkbH"/>
    <property type="match status" value="1"/>
</dbReference>
<evidence type="ECO:0000313" key="1">
    <source>
        <dbReference type="EMBL" id="EDP6815135.1"/>
    </source>
</evidence>
<sequence length="507" mass="58575">MNLFSPNLKRNNLIKLSKENHHKKITINVFRNHSFEVISSILNAFLSFSKLKAEFNISSYDDSLSYDNFQKADLNIIFIDLNNYKKNVDDFIKEKIQELSSISNAPIITLLLGNTSLKEYSICKILKPFLDENLIIDDSNFEINASRLSNKACVKLAQILGLKILPSFLQPTLKAIIVDLDNTLYQGILGEDGIKNLVLSSNHKALQNELLKLKNQGFLLAIASKNEEEDVKKLFTQRKDFLLQLDDFSMIKANWKSKDENIKEIINFFNIAFDSVLFIDDNIAEIENVSHLHINTLLADENSAYSLKLYPRLLKTNFSKEDELRSADIKANLQRQELSKLNPKEYFEKLQICLKFHINHAGELERISQLLNKTNQFISNYSRLSLKECEEFMQKHAILTISMSDKLSDSGIIAIFIAYKNETNLIIKDLCISCRALGRKLENIMLYKAIELLHLHFNTKECILYFQKGERNMPFLEFLYSLNVNIKENFALIQKKMINYEGLIIES</sequence>
<dbReference type="SUPFAM" id="SSF56784">
    <property type="entry name" value="HAD-like"/>
    <property type="match status" value="1"/>
</dbReference>
<dbReference type="Proteomes" id="UP000471322">
    <property type="component" value="Unassembled WGS sequence"/>
</dbReference>
<dbReference type="Gene3D" id="3.40.50.1000">
    <property type="entry name" value="HAD superfamily/HAD-like"/>
    <property type="match status" value="1"/>
</dbReference>
<dbReference type="InterPro" id="IPR023214">
    <property type="entry name" value="HAD_sf"/>
</dbReference>
<dbReference type="InterPro" id="IPR010037">
    <property type="entry name" value="FkbH_domain"/>
</dbReference>
<dbReference type="NCBIfam" id="TIGR01681">
    <property type="entry name" value="HAD-SF-IIIC"/>
    <property type="match status" value="1"/>
</dbReference>
<protein>
    <submittedName>
        <fullName evidence="1">HAD-IIIC family phosphatase</fullName>
    </submittedName>
</protein>
<gene>
    <name evidence="1" type="ORF">GL567_06085</name>
</gene>